<proteinExistence type="predicted"/>
<gene>
    <name evidence="1" type="ORF">JFL75_19640</name>
</gene>
<dbReference type="PANTHER" id="PTHR12725">
    <property type="entry name" value="HALOACID DEHALOGENASE-LIKE HYDROLASE"/>
    <property type="match status" value="1"/>
</dbReference>
<dbReference type="EMBL" id="CP067089">
    <property type="protein sequence ID" value="QQO09115.1"/>
    <property type="molecule type" value="Genomic_DNA"/>
</dbReference>
<dbReference type="Gene3D" id="3.40.50.1000">
    <property type="entry name" value="HAD superfamily/HAD-like"/>
    <property type="match status" value="1"/>
</dbReference>
<keyword evidence="1" id="KW-0378">Hydrolase</keyword>
<dbReference type="PANTHER" id="PTHR12725:SF117">
    <property type="entry name" value="HALOACID DEHALOGENASE-LIKE HYDROLASE"/>
    <property type="match status" value="1"/>
</dbReference>
<keyword evidence="2" id="KW-1185">Reference proteome</keyword>
<dbReference type="NCBIfam" id="TIGR01509">
    <property type="entry name" value="HAD-SF-IA-v3"/>
    <property type="match status" value="1"/>
</dbReference>
<dbReference type="SUPFAM" id="SSF56784">
    <property type="entry name" value="HAD-like"/>
    <property type="match status" value="1"/>
</dbReference>
<sequence length="209" mass="24133">MIKYILFDMDNTLYSPRFKVEDAVGERMNKFLADFLDIPIDEAVRLRQTHVPKYGTTMQWLVAEKGFTDIDGMYAAAYPDGEADSLFPDPELRTFLTQLPVPYAILTNSPMEHVHRVLDRLAVRDLFSHIFDIRWAGLKGKPSAETFRRVLETVDAEPETTLFVDDYPLFVEGFLNIGGKGILIDEENRHPQWPHAKIRELTELLEFLD</sequence>
<dbReference type="KEGG" id="bhc:JFL75_19640"/>
<protein>
    <submittedName>
        <fullName evidence="1">HAD-IA family hydrolase</fullName>
    </submittedName>
</protein>
<dbReference type="Gene3D" id="1.10.150.450">
    <property type="match status" value="1"/>
</dbReference>
<dbReference type="RefSeq" id="WP_215626420.1">
    <property type="nucleotide sequence ID" value="NZ_CP067089.2"/>
</dbReference>
<dbReference type="SFLD" id="SFLDG01129">
    <property type="entry name" value="C1.5:_HAD__Beta-PGM__Phosphata"/>
    <property type="match status" value="1"/>
</dbReference>
<dbReference type="AlphaFoldDB" id="A0A7T7XMK8"/>
<reference evidence="1" key="1">
    <citation type="submission" date="2021-01" db="EMBL/GenBank/DDBJ databases">
        <title>Description of Breznakiella homolactica.</title>
        <authorList>
            <person name="Song Y."/>
            <person name="Brune A."/>
        </authorList>
    </citation>
    <scope>NUCLEOTIDE SEQUENCE</scope>
    <source>
        <strain evidence="1">RmG30</strain>
    </source>
</reference>
<dbReference type="InterPro" id="IPR036412">
    <property type="entry name" value="HAD-like_sf"/>
</dbReference>
<name>A0A7T7XMK8_9SPIR</name>
<dbReference type="PRINTS" id="PR00413">
    <property type="entry name" value="HADHALOGNASE"/>
</dbReference>
<dbReference type="InterPro" id="IPR006439">
    <property type="entry name" value="HAD-SF_hydro_IA"/>
</dbReference>
<dbReference type="Proteomes" id="UP000595917">
    <property type="component" value="Chromosome"/>
</dbReference>
<dbReference type="InterPro" id="IPR023214">
    <property type="entry name" value="HAD_sf"/>
</dbReference>
<evidence type="ECO:0000313" key="2">
    <source>
        <dbReference type="Proteomes" id="UP000595917"/>
    </source>
</evidence>
<evidence type="ECO:0000313" key="1">
    <source>
        <dbReference type="EMBL" id="QQO09115.1"/>
    </source>
</evidence>
<dbReference type="GO" id="GO:0016787">
    <property type="term" value="F:hydrolase activity"/>
    <property type="evidence" value="ECO:0007669"/>
    <property type="project" value="UniProtKB-KW"/>
</dbReference>
<dbReference type="SFLD" id="SFLDS00003">
    <property type="entry name" value="Haloacid_Dehalogenase"/>
    <property type="match status" value="1"/>
</dbReference>
<organism evidence="1 2">
    <name type="scientific">Breznakiella homolactica</name>
    <dbReference type="NCBI Taxonomy" id="2798577"/>
    <lineage>
        <taxon>Bacteria</taxon>
        <taxon>Pseudomonadati</taxon>
        <taxon>Spirochaetota</taxon>
        <taxon>Spirochaetia</taxon>
        <taxon>Spirochaetales</taxon>
        <taxon>Breznakiellaceae</taxon>
        <taxon>Breznakiella</taxon>
    </lineage>
</organism>
<accession>A0A7T7XMK8</accession>
<dbReference type="Pfam" id="PF00702">
    <property type="entry name" value="Hydrolase"/>
    <property type="match status" value="1"/>
</dbReference>